<dbReference type="GO" id="GO:0031012">
    <property type="term" value="C:extracellular matrix"/>
    <property type="evidence" value="ECO:0007669"/>
    <property type="project" value="TreeGrafter"/>
</dbReference>
<organism evidence="6 7">
    <name type="scientific">Steinernema carpocapsae</name>
    <name type="common">Entomopathogenic nematode</name>
    <dbReference type="NCBI Taxonomy" id="34508"/>
    <lineage>
        <taxon>Eukaryota</taxon>
        <taxon>Metazoa</taxon>
        <taxon>Ecdysozoa</taxon>
        <taxon>Nematoda</taxon>
        <taxon>Chromadorea</taxon>
        <taxon>Rhabditida</taxon>
        <taxon>Tylenchina</taxon>
        <taxon>Panagrolaimomorpha</taxon>
        <taxon>Strongyloidoidea</taxon>
        <taxon>Steinernematidae</taxon>
        <taxon>Steinernema</taxon>
    </lineage>
</organism>
<name>A0A4U5LWF3_STECR</name>
<dbReference type="Pfam" id="PF00965">
    <property type="entry name" value="TIMP"/>
    <property type="match status" value="1"/>
</dbReference>
<comment type="caution">
    <text evidence="6">The sequence shown here is derived from an EMBL/GenBank/DDBJ whole genome shotgun (WGS) entry which is preliminary data.</text>
</comment>
<feature type="signal peptide" evidence="5">
    <location>
        <begin position="1"/>
        <end position="16"/>
    </location>
</feature>
<dbReference type="GO" id="GO:0002020">
    <property type="term" value="F:protease binding"/>
    <property type="evidence" value="ECO:0007669"/>
    <property type="project" value="TreeGrafter"/>
</dbReference>
<dbReference type="GO" id="GO:0008191">
    <property type="term" value="F:metalloendopeptidase inhibitor activity"/>
    <property type="evidence" value="ECO:0007669"/>
    <property type="project" value="InterPro"/>
</dbReference>
<reference evidence="6 7" key="1">
    <citation type="journal article" date="2015" name="Genome Biol.">
        <title>Comparative genomics of Steinernema reveals deeply conserved gene regulatory networks.</title>
        <authorList>
            <person name="Dillman A.R."/>
            <person name="Macchietto M."/>
            <person name="Porter C.F."/>
            <person name="Rogers A."/>
            <person name="Williams B."/>
            <person name="Antoshechkin I."/>
            <person name="Lee M.M."/>
            <person name="Goodwin Z."/>
            <person name="Lu X."/>
            <person name="Lewis E.E."/>
            <person name="Goodrich-Blair H."/>
            <person name="Stock S.P."/>
            <person name="Adams B.J."/>
            <person name="Sternberg P.W."/>
            <person name="Mortazavi A."/>
        </authorList>
    </citation>
    <scope>NUCLEOTIDE SEQUENCE [LARGE SCALE GENOMIC DNA]</scope>
    <source>
        <strain evidence="6 7">ALL</strain>
    </source>
</reference>
<evidence type="ECO:0000256" key="2">
    <source>
        <dbReference type="ARBA" id="ARBA00022525"/>
    </source>
</evidence>
<feature type="disulfide bond" evidence="4">
    <location>
        <begin position="17"/>
        <end position="81"/>
    </location>
</feature>
<keyword evidence="4" id="KW-1015">Disulfide bond</keyword>
<reference evidence="6 7" key="2">
    <citation type="journal article" date="2019" name="G3 (Bethesda)">
        <title>Hybrid Assembly of the Genome of the Entomopathogenic Nematode Steinernema carpocapsae Identifies the X-Chromosome.</title>
        <authorList>
            <person name="Serra L."/>
            <person name="Macchietto M."/>
            <person name="Macias-Munoz A."/>
            <person name="McGill C.J."/>
            <person name="Rodriguez I.M."/>
            <person name="Rodriguez B."/>
            <person name="Murad R."/>
            <person name="Mortazavi A."/>
        </authorList>
    </citation>
    <scope>NUCLEOTIDE SEQUENCE [LARGE SCALE GENOMIC DNA]</scope>
    <source>
        <strain evidence="6 7">ALL</strain>
    </source>
</reference>
<dbReference type="SUPFAM" id="SSF50242">
    <property type="entry name" value="TIMP-like"/>
    <property type="match status" value="1"/>
</dbReference>
<evidence type="ECO:0000256" key="3">
    <source>
        <dbReference type="PIRSR" id="PIRSR601820-1"/>
    </source>
</evidence>
<protein>
    <recommendedName>
        <fullName evidence="8">NTR domain-containing protein</fullName>
    </recommendedName>
</protein>
<dbReference type="EMBL" id="AZBU02000011">
    <property type="protein sequence ID" value="TKR60521.1"/>
    <property type="molecule type" value="Genomic_DNA"/>
</dbReference>
<dbReference type="Gene3D" id="2.40.50.120">
    <property type="match status" value="1"/>
</dbReference>
<dbReference type="PROSITE" id="PS51257">
    <property type="entry name" value="PROKAR_LIPOPROTEIN"/>
    <property type="match status" value="1"/>
</dbReference>
<keyword evidence="3" id="KW-0479">Metal-binding</keyword>
<evidence type="ECO:0000256" key="4">
    <source>
        <dbReference type="PIRSR" id="PIRSR601820-3"/>
    </source>
</evidence>
<keyword evidence="2" id="KW-0964">Secreted</keyword>
<evidence type="ECO:0000313" key="7">
    <source>
        <dbReference type="Proteomes" id="UP000298663"/>
    </source>
</evidence>
<accession>A0A4U5LWF3</accession>
<dbReference type="GO" id="GO:0005615">
    <property type="term" value="C:extracellular space"/>
    <property type="evidence" value="ECO:0007669"/>
    <property type="project" value="TreeGrafter"/>
</dbReference>
<dbReference type="InterPro" id="IPR001820">
    <property type="entry name" value="TIMP"/>
</dbReference>
<dbReference type="GO" id="GO:0051045">
    <property type="term" value="P:negative regulation of membrane protein ectodomain proteolysis"/>
    <property type="evidence" value="ECO:0007669"/>
    <property type="project" value="TreeGrafter"/>
</dbReference>
<feature type="chain" id="PRO_5020785571" description="NTR domain-containing protein" evidence="5">
    <location>
        <begin position="17"/>
        <end position="102"/>
    </location>
</feature>
<evidence type="ECO:0000313" key="6">
    <source>
        <dbReference type="EMBL" id="TKR60521.1"/>
    </source>
</evidence>
<dbReference type="InterPro" id="IPR008993">
    <property type="entry name" value="TIMP-like_OB-fold"/>
</dbReference>
<gene>
    <name evidence="6" type="ORF">L596_027757</name>
</gene>
<comment type="subcellular location">
    <subcellularLocation>
        <location evidence="1">Secreted</location>
    </subcellularLocation>
</comment>
<dbReference type="GO" id="GO:0046872">
    <property type="term" value="F:metal ion binding"/>
    <property type="evidence" value="ECO:0007669"/>
    <property type="project" value="UniProtKB-KW"/>
</dbReference>
<keyword evidence="7" id="KW-1185">Reference proteome</keyword>
<dbReference type="Proteomes" id="UP000298663">
    <property type="component" value="Unassembled WGS sequence"/>
</dbReference>
<keyword evidence="5" id="KW-0732">Signal</keyword>
<keyword evidence="3" id="KW-0862">Zinc</keyword>
<evidence type="ECO:0000256" key="5">
    <source>
        <dbReference type="SAM" id="SignalP"/>
    </source>
</evidence>
<sequence length="102" mass="11073">MLRPLPFLAFIGTAFACSCIPNTPKQIFCSAKWVGTFEIFGSSTLGATIYYNTRLLRVYKATSPIPNSGANISTPFQSAACGLQQCHSYLLTGKKSLKMLLS</sequence>
<dbReference type="PANTHER" id="PTHR11844">
    <property type="entry name" value="METALLOPROTEASE INHIBITOR"/>
    <property type="match status" value="1"/>
</dbReference>
<feature type="binding site" evidence="3">
    <location>
        <position position="17"/>
    </location>
    <ligand>
        <name>Zn(2+)</name>
        <dbReference type="ChEBI" id="CHEBI:29105"/>
        <note>ligand shared with metalloproteinase partner</note>
    </ligand>
</feature>
<dbReference type="AlphaFoldDB" id="A0A4U5LWF3"/>
<proteinExistence type="predicted"/>
<evidence type="ECO:0008006" key="8">
    <source>
        <dbReference type="Google" id="ProtNLM"/>
    </source>
</evidence>
<dbReference type="PANTHER" id="PTHR11844:SF25">
    <property type="entry name" value="NTR DOMAIN-CONTAINING PROTEIN"/>
    <property type="match status" value="1"/>
</dbReference>
<evidence type="ECO:0000256" key="1">
    <source>
        <dbReference type="ARBA" id="ARBA00004613"/>
    </source>
</evidence>